<name>A0ABU7BJS3_9TELE</name>
<evidence type="ECO:0000313" key="3">
    <source>
        <dbReference type="Proteomes" id="UP001345963"/>
    </source>
</evidence>
<reference evidence="2 3" key="1">
    <citation type="submission" date="2021-07" db="EMBL/GenBank/DDBJ databases">
        <authorList>
            <person name="Palmer J.M."/>
        </authorList>
    </citation>
    <scope>NUCLEOTIDE SEQUENCE [LARGE SCALE GENOMIC DNA]</scope>
    <source>
        <strain evidence="2 3">AT_MEX2019</strain>
        <tissue evidence="2">Muscle</tissue>
    </source>
</reference>
<feature type="compositionally biased region" description="Polar residues" evidence="1">
    <location>
        <begin position="16"/>
        <end position="26"/>
    </location>
</feature>
<protein>
    <submittedName>
        <fullName evidence="2">Uncharacterized protein</fullName>
    </submittedName>
</protein>
<dbReference type="EMBL" id="JAHUTI010054169">
    <property type="protein sequence ID" value="MED6249989.1"/>
    <property type="molecule type" value="Genomic_DNA"/>
</dbReference>
<feature type="non-terminal residue" evidence="2">
    <location>
        <position position="1"/>
    </location>
</feature>
<gene>
    <name evidence="2" type="ORF">ATANTOWER_022760</name>
</gene>
<dbReference type="Proteomes" id="UP001345963">
    <property type="component" value="Unassembled WGS sequence"/>
</dbReference>
<evidence type="ECO:0000313" key="2">
    <source>
        <dbReference type="EMBL" id="MED6249989.1"/>
    </source>
</evidence>
<organism evidence="2 3">
    <name type="scientific">Ataeniobius toweri</name>
    <dbReference type="NCBI Taxonomy" id="208326"/>
    <lineage>
        <taxon>Eukaryota</taxon>
        <taxon>Metazoa</taxon>
        <taxon>Chordata</taxon>
        <taxon>Craniata</taxon>
        <taxon>Vertebrata</taxon>
        <taxon>Euteleostomi</taxon>
        <taxon>Actinopterygii</taxon>
        <taxon>Neopterygii</taxon>
        <taxon>Teleostei</taxon>
        <taxon>Neoteleostei</taxon>
        <taxon>Acanthomorphata</taxon>
        <taxon>Ovalentaria</taxon>
        <taxon>Atherinomorphae</taxon>
        <taxon>Cyprinodontiformes</taxon>
        <taxon>Goodeidae</taxon>
        <taxon>Ataeniobius</taxon>
    </lineage>
</organism>
<evidence type="ECO:0000256" key="1">
    <source>
        <dbReference type="SAM" id="MobiDB-lite"/>
    </source>
</evidence>
<feature type="region of interest" description="Disordered" evidence="1">
    <location>
        <begin position="16"/>
        <end position="42"/>
    </location>
</feature>
<accession>A0ABU7BJS3</accession>
<keyword evidence="3" id="KW-1185">Reference proteome</keyword>
<sequence>ATYISGARGVTSVANGFSDGSCQQGPERSAGGFQSDKQGGKRDSEALTFKILYCSSTKLCPHLKKVMSASQGNRKS</sequence>
<comment type="caution">
    <text evidence="2">The sequence shown here is derived from an EMBL/GenBank/DDBJ whole genome shotgun (WGS) entry which is preliminary data.</text>
</comment>
<proteinExistence type="predicted"/>